<evidence type="ECO:0000313" key="3">
    <source>
        <dbReference type="EMBL" id="RPB07623.1"/>
    </source>
</evidence>
<dbReference type="GO" id="GO:0005524">
    <property type="term" value="F:ATP binding"/>
    <property type="evidence" value="ECO:0007669"/>
    <property type="project" value="UniProtKB-KW"/>
</dbReference>
<accession>A0A3N4KAV9</accession>
<dbReference type="InterPro" id="IPR043129">
    <property type="entry name" value="ATPase_NBD"/>
</dbReference>
<sequence length="612" mass="69578">MNMNNGHSDLHATRMSEILAVAIDFGTTRTGVAYMRPGDPMPTQLGRWPGCENFMHKVPTVLRYMSGSRDYEWGFVADKAGFGRSILFKTSLGSGEAHTYPDMAGKTAHGMISDFLNAVYDHIRKRLEEESLDKLKMEFSFTVPATYSDPVVEEFRNIILKTSFHQHRFNVTLTEPEAAAIHTLYSQRSEEDFVKGEGIIVCDAGGGTVDVSSYQILQPGQAPRVKQMGIISGAPCGSIYIDKAFDDVLLERGILQQLSNDERYKLRQQFILRKESFTNDESRPHFHVELPRDGIQGDLIVAGFVQISREMMIEFFEPSISRTLTLLREHLKQCRAEKVKVGKIFLAGGLGSSQYLKQRIEDAFRSDSIRVIQPTDTASATVLGCIRDQVRDLQGHTTTVESRRCPAHYGILVSHAFDSNIHDPADFHKDEHTGKAVARNQVEWFARKGVEITNGSLTIPRQLRRTFKKCGVWEDILVRCDSDEPPGRLGPAIDVKIICRLKTDMRKLPNSVFDRRKRYLGLKRFYEASYLVNMIIRPADLKFEMWFKNTRQSQFLDISWELDGVPISGGAQEDQVPQPFRSRVHSFRDRWLNSRQFPVEQAFAESSLSHET</sequence>
<name>A0A3N4KAV9_9PEZI</name>
<dbReference type="PANTHER" id="PTHR14187">
    <property type="entry name" value="ALPHA KINASE/ELONGATION FACTOR 2 KINASE"/>
    <property type="match status" value="1"/>
</dbReference>
<dbReference type="Pfam" id="PF00012">
    <property type="entry name" value="HSP70"/>
    <property type="match status" value="1"/>
</dbReference>
<dbReference type="EMBL" id="ML119178">
    <property type="protein sequence ID" value="RPB07623.1"/>
    <property type="molecule type" value="Genomic_DNA"/>
</dbReference>
<dbReference type="Proteomes" id="UP000277580">
    <property type="component" value="Unassembled WGS sequence"/>
</dbReference>
<dbReference type="CDD" id="cd10170">
    <property type="entry name" value="ASKHA_NBD_HSP70"/>
    <property type="match status" value="1"/>
</dbReference>
<dbReference type="SUPFAM" id="SSF53067">
    <property type="entry name" value="Actin-like ATPase domain"/>
    <property type="match status" value="2"/>
</dbReference>
<reference evidence="3 4" key="1">
    <citation type="journal article" date="2018" name="Nat. Ecol. Evol.">
        <title>Pezizomycetes genomes reveal the molecular basis of ectomycorrhizal truffle lifestyle.</title>
        <authorList>
            <person name="Murat C."/>
            <person name="Payen T."/>
            <person name="Noel B."/>
            <person name="Kuo A."/>
            <person name="Morin E."/>
            <person name="Chen J."/>
            <person name="Kohler A."/>
            <person name="Krizsan K."/>
            <person name="Balestrini R."/>
            <person name="Da Silva C."/>
            <person name="Montanini B."/>
            <person name="Hainaut M."/>
            <person name="Levati E."/>
            <person name="Barry K.W."/>
            <person name="Belfiori B."/>
            <person name="Cichocki N."/>
            <person name="Clum A."/>
            <person name="Dockter R.B."/>
            <person name="Fauchery L."/>
            <person name="Guy J."/>
            <person name="Iotti M."/>
            <person name="Le Tacon F."/>
            <person name="Lindquist E.A."/>
            <person name="Lipzen A."/>
            <person name="Malagnac F."/>
            <person name="Mello A."/>
            <person name="Molinier V."/>
            <person name="Miyauchi S."/>
            <person name="Poulain J."/>
            <person name="Riccioni C."/>
            <person name="Rubini A."/>
            <person name="Sitrit Y."/>
            <person name="Splivallo R."/>
            <person name="Traeger S."/>
            <person name="Wang M."/>
            <person name="Zifcakova L."/>
            <person name="Wipf D."/>
            <person name="Zambonelli A."/>
            <person name="Paolocci F."/>
            <person name="Nowrousian M."/>
            <person name="Ottonello S."/>
            <person name="Baldrian P."/>
            <person name="Spatafora J.W."/>
            <person name="Henrissat B."/>
            <person name="Nagy L.G."/>
            <person name="Aury J.M."/>
            <person name="Wincker P."/>
            <person name="Grigoriev I.V."/>
            <person name="Bonfante P."/>
            <person name="Martin F.M."/>
        </authorList>
    </citation>
    <scope>NUCLEOTIDE SEQUENCE [LARGE SCALE GENOMIC DNA]</scope>
    <source>
        <strain evidence="3 4">CCBAS932</strain>
    </source>
</reference>
<dbReference type="OrthoDB" id="2394218at2759"/>
<evidence type="ECO:0000256" key="2">
    <source>
        <dbReference type="ARBA" id="ARBA00022840"/>
    </source>
</evidence>
<dbReference type="InterPro" id="IPR013126">
    <property type="entry name" value="Hsp_70_fam"/>
</dbReference>
<gene>
    <name evidence="3" type="ORF">P167DRAFT_513335</name>
</gene>
<proteinExistence type="predicted"/>
<dbReference type="InParanoid" id="A0A3N4KAV9"/>
<evidence type="ECO:0000256" key="1">
    <source>
        <dbReference type="ARBA" id="ARBA00022741"/>
    </source>
</evidence>
<keyword evidence="2" id="KW-0067">ATP-binding</keyword>
<keyword evidence="1" id="KW-0547">Nucleotide-binding</keyword>
<keyword evidence="4" id="KW-1185">Reference proteome</keyword>
<dbReference type="STRING" id="1392247.A0A3N4KAV9"/>
<dbReference type="GO" id="GO:0140662">
    <property type="term" value="F:ATP-dependent protein folding chaperone"/>
    <property type="evidence" value="ECO:0007669"/>
    <property type="project" value="InterPro"/>
</dbReference>
<dbReference type="Gene3D" id="3.90.640.10">
    <property type="entry name" value="Actin, Chain A, domain 4"/>
    <property type="match status" value="1"/>
</dbReference>
<dbReference type="Gene3D" id="3.30.420.40">
    <property type="match status" value="2"/>
</dbReference>
<dbReference type="AlphaFoldDB" id="A0A3N4KAV9"/>
<organism evidence="3 4">
    <name type="scientific">Morchella conica CCBAS932</name>
    <dbReference type="NCBI Taxonomy" id="1392247"/>
    <lineage>
        <taxon>Eukaryota</taxon>
        <taxon>Fungi</taxon>
        <taxon>Dikarya</taxon>
        <taxon>Ascomycota</taxon>
        <taxon>Pezizomycotina</taxon>
        <taxon>Pezizomycetes</taxon>
        <taxon>Pezizales</taxon>
        <taxon>Morchellaceae</taxon>
        <taxon>Morchella</taxon>
    </lineage>
</organism>
<dbReference type="PANTHER" id="PTHR14187:SF5">
    <property type="entry name" value="HEAT SHOCK 70 KDA PROTEIN 12A"/>
    <property type="match status" value="1"/>
</dbReference>
<evidence type="ECO:0000313" key="4">
    <source>
        <dbReference type="Proteomes" id="UP000277580"/>
    </source>
</evidence>
<protein>
    <submittedName>
        <fullName evidence="3">Actin-like ATPase domain-containing protein</fullName>
    </submittedName>
</protein>